<dbReference type="PANTHER" id="PTHR43877">
    <property type="entry name" value="AMINOALKYLPHOSPHONATE N-ACETYLTRANSFERASE-RELATED-RELATED"/>
    <property type="match status" value="1"/>
</dbReference>
<name>A0ABV7AM44_9RHOB</name>
<evidence type="ECO:0000313" key="5">
    <source>
        <dbReference type="Proteomes" id="UP001595443"/>
    </source>
</evidence>
<dbReference type="GO" id="GO:0016746">
    <property type="term" value="F:acyltransferase activity"/>
    <property type="evidence" value="ECO:0007669"/>
    <property type="project" value="UniProtKB-KW"/>
</dbReference>
<dbReference type="EC" id="2.3.-.-" evidence="4"/>
<gene>
    <name evidence="4" type="ORF">ACFOES_18320</name>
</gene>
<comment type="caution">
    <text evidence="4">The sequence shown here is derived from an EMBL/GenBank/DDBJ whole genome shotgun (WGS) entry which is preliminary data.</text>
</comment>
<sequence>MKPIRATDPYDWPALLRLIQTSFAYMEGRIDPPSSMHRLTVDDIAQQAEIGEVWVIEEADHPVACVFLTPRKDALYLGKLAVEAGYRGRGLARKLVETAQSRARALGLPLLELQSRIELVENHAAFASMGFTLADETAHPGYDRPTSLTFRKTLH</sequence>
<dbReference type="RefSeq" id="WP_377834819.1">
    <property type="nucleotide sequence ID" value="NZ_JBHRSK010000017.1"/>
</dbReference>
<dbReference type="Gene3D" id="3.40.630.30">
    <property type="match status" value="1"/>
</dbReference>
<dbReference type="EMBL" id="JBHRSK010000017">
    <property type="protein sequence ID" value="MFC2970057.1"/>
    <property type="molecule type" value="Genomic_DNA"/>
</dbReference>
<accession>A0ABV7AM44</accession>
<dbReference type="Pfam" id="PF13508">
    <property type="entry name" value="Acetyltransf_7"/>
    <property type="match status" value="1"/>
</dbReference>
<feature type="domain" description="N-acetyltransferase" evidence="3">
    <location>
        <begin position="2"/>
        <end position="155"/>
    </location>
</feature>
<dbReference type="Proteomes" id="UP001595443">
    <property type="component" value="Unassembled WGS sequence"/>
</dbReference>
<evidence type="ECO:0000256" key="1">
    <source>
        <dbReference type="ARBA" id="ARBA00022679"/>
    </source>
</evidence>
<evidence type="ECO:0000313" key="4">
    <source>
        <dbReference type="EMBL" id="MFC2970057.1"/>
    </source>
</evidence>
<dbReference type="InterPro" id="IPR016181">
    <property type="entry name" value="Acyl_CoA_acyltransferase"/>
</dbReference>
<keyword evidence="5" id="KW-1185">Reference proteome</keyword>
<dbReference type="CDD" id="cd04301">
    <property type="entry name" value="NAT_SF"/>
    <property type="match status" value="1"/>
</dbReference>
<proteinExistence type="predicted"/>
<dbReference type="InterPro" id="IPR000182">
    <property type="entry name" value="GNAT_dom"/>
</dbReference>
<organism evidence="4 5">
    <name type="scientific">Acidimangrovimonas pyrenivorans</name>
    <dbReference type="NCBI Taxonomy" id="2030798"/>
    <lineage>
        <taxon>Bacteria</taxon>
        <taxon>Pseudomonadati</taxon>
        <taxon>Pseudomonadota</taxon>
        <taxon>Alphaproteobacteria</taxon>
        <taxon>Rhodobacterales</taxon>
        <taxon>Paracoccaceae</taxon>
        <taxon>Acidimangrovimonas</taxon>
    </lineage>
</organism>
<keyword evidence="1 4" id="KW-0808">Transferase</keyword>
<reference evidence="5" key="1">
    <citation type="journal article" date="2019" name="Int. J. Syst. Evol. Microbiol.">
        <title>The Global Catalogue of Microorganisms (GCM) 10K type strain sequencing project: providing services to taxonomists for standard genome sequencing and annotation.</title>
        <authorList>
            <consortium name="The Broad Institute Genomics Platform"/>
            <consortium name="The Broad Institute Genome Sequencing Center for Infectious Disease"/>
            <person name="Wu L."/>
            <person name="Ma J."/>
        </authorList>
    </citation>
    <scope>NUCLEOTIDE SEQUENCE [LARGE SCALE GENOMIC DNA]</scope>
    <source>
        <strain evidence="5">KCTC 62192</strain>
    </source>
</reference>
<evidence type="ECO:0000256" key="2">
    <source>
        <dbReference type="ARBA" id="ARBA00023315"/>
    </source>
</evidence>
<dbReference type="InterPro" id="IPR050832">
    <property type="entry name" value="Bact_Acetyltransf"/>
</dbReference>
<keyword evidence="2 4" id="KW-0012">Acyltransferase</keyword>
<dbReference type="PROSITE" id="PS51186">
    <property type="entry name" value="GNAT"/>
    <property type="match status" value="1"/>
</dbReference>
<evidence type="ECO:0000259" key="3">
    <source>
        <dbReference type="PROSITE" id="PS51186"/>
    </source>
</evidence>
<dbReference type="SUPFAM" id="SSF55729">
    <property type="entry name" value="Acyl-CoA N-acyltransferases (Nat)"/>
    <property type="match status" value="1"/>
</dbReference>
<protein>
    <submittedName>
        <fullName evidence="4">GNAT family N-acetyltransferase</fullName>
        <ecNumber evidence="4">2.3.-.-</ecNumber>
    </submittedName>
</protein>